<keyword evidence="1" id="KW-0812">Transmembrane</keyword>
<evidence type="ECO:0000313" key="3">
    <source>
        <dbReference type="Proteomes" id="UP000076722"/>
    </source>
</evidence>
<reference evidence="2 3" key="1">
    <citation type="journal article" date="2016" name="Mol. Biol. Evol.">
        <title>Comparative Genomics of Early-Diverging Mushroom-Forming Fungi Provides Insights into the Origins of Lignocellulose Decay Capabilities.</title>
        <authorList>
            <person name="Nagy L.G."/>
            <person name="Riley R."/>
            <person name="Tritt A."/>
            <person name="Adam C."/>
            <person name="Daum C."/>
            <person name="Floudas D."/>
            <person name="Sun H."/>
            <person name="Yadav J.S."/>
            <person name="Pangilinan J."/>
            <person name="Larsson K.H."/>
            <person name="Matsuura K."/>
            <person name="Barry K."/>
            <person name="Labutti K."/>
            <person name="Kuo R."/>
            <person name="Ohm R.A."/>
            <person name="Bhattacharya S.S."/>
            <person name="Shirouzu T."/>
            <person name="Yoshinaga Y."/>
            <person name="Martin F.M."/>
            <person name="Grigoriev I.V."/>
            <person name="Hibbett D.S."/>
        </authorList>
    </citation>
    <scope>NUCLEOTIDE SEQUENCE [LARGE SCALE GENOMIC DNA]</scope>
    <source>
        <strain evidence="2 3">HHB9708</strain>
    </source>
</reference>
<protein>
    <submittedName>
        <fullName evidence="2">Uncharacterized protein</fullName>
    </submittedName>
</protein>
<sequence length="133" mass="15332">MFVRLRLHQIELFLGVILLMVLRRRIVGSIAVDYHRVTVDLGAIRVKTRRHTISCTETYPRGDSTDVINVVDIDPCNEWHKLDVFSPVIHAKDIVSISQREKAQVGSRRLAIIVINIIRVYNIIYCHFLATKV</sequence>
<evidence type="ECO:0000256" key="1">
    <source>
        <dbReference type="SAM" id="Phobius"/>
    </source>
</evidence>
<accession>A0A164WI10</accession>
<dbReference type="Proteomes" id="UP000076722">
    <property type="component" value="Unassembled WGS sequence"/>
</dbReference>
<evidence type="ECO:0000313" key="2">
    <source>
        <dbReference type="EMBL" id="KZS95061.1"/>
    </source>
</evidence>
<dbReference type="EMBL" id="KV419402">
    <property type="protein sequence ID" value="KZS95061.1"/>
    <property type="molecule type" value="Genomic_DNA"/>
</dbReference>
<feature type="transmembrane region" description="Helical" evidence="1">
    <location>
        <begin position="110"/>
        <end position="130"/>
    </location>
</feature>
<keyword evidence="1" id="KW-1133">Transmembrane helix</keyword>
<gene>
    <name evidence="2" type="ORF">SISNIDRAFT_464730</name>
</gene>
<keyword evidence="1" id="KW-0472">Membrane</keyword>
<proteinExistence type="predicted"/>
<name>A0A164WI10_9AGAM</name>
<organism evidence="2 3">
    <name type="scientific">Sistotremastrum niveocremeum HHB9708</name>
    <dbReference type="NCBI Taxonomy" id="1314777"/>
    <lineage>
        <taxon>Eukaryota</taxon>
        <taxon>Fungi</taxon>
        <taxon>Dikarya</taxon>
        <taxon>Basidiomycota</taxon>
        <taxon>Agaricomycotina</taxon>
        <taxon>Agaricomycetes</taxon>
        <taxon>Sistotremastrales</taxon>
        <taxon>Sistotremastraceae</taxon>
        <taxon>Sertulicium</taxon>
        <taxon>Sertulicium niveocremeum</taxon>
    </lineage>
</organism>
<keyword evidence="3" id="KW-1185">Reference proteome</keyword>
<dbReference type="AlphaFoldDB" id="A0A164WI10"/>